<dbReference type="PANTHER" id="PTHR43877">
    <property type="entry name" value="AMINOALKYLPHOSPHONATE N-ACETYLTRANSFERASE-RELATED-RELATED"/>
    <property type="match status" value="1"/>
</dbReference>
<protein>
    <submittedName>
        <fullName evidence="4">GNAT family N-acetyltransferase</fullName>
    </submittedName>
</protein>
<dbReference type="SUPFAM" id="SSF55729">
    <property type="entry name" value="Acyl-CoA N-acyltransferases (Nat)"/>
    <property type="match status" value="1"/>
</dbReference>
<gene>
    <name evidence="4" type="ORF">MW290_31945</name>
</gene>
<dbReference type="PROSITE" id="PS51186">
    <property type="entry name" value="GNAT"/>
    <property type="match status" value="1"/>
</dbReference>
<sequence length="255" mass="27558">MTDLTLLSRIEDAGLNASAPPQQRWMDGWLVRFSPGKAKRARCINAVAEGRLPLADKLRQAQAVFDEAGLPLVLRITPFTQPAGLDAQLEALGLHTEDDTRVMACPSLSALRALPLPAGSRWQSMDGSAFAELIGGLRGSPPGQRQAHAQRLALSPVPFQAYAIVREDDGALLACGQFAREGDLVGLYDVFTPPEHRGRGHAASLCSRLLVQAREEGAAIGYLQVEGNNTAARRVYHRLGFADGYSYHYRSTAAD</sequence>
<dbReference type="EMBL" id="CP097636">
    <property type="protein sequence ID" value="URI10149.1"/>
    <property type="molecule type" value="Genomic_DNA"/>
</dbReference>
<proteinExistence type="predicted"/>
<dbReference type="Pfam" id="PF00583">
    <property type="entry name" value="Acetyltransf_1"/>
    <property type="match status" value="1"/>
</dbReference>
<feature type="domain" description="N-acetyltransferase" evidence="3">
    <location>
        <begin position="120"/>
        <end position="255"/>
    </location>
</feature>
<evidence type="ECO:0000313" key="4">
    <source>
        <dbReference type="EMBL" id="URI10149.1"/>
    </source>
</evidence>
<dbReference type="InterPro" id="IPR000182">
    <property type="entry name" value="GNAT_dom"/>
</dbReference>
<dbReference type="RefSeq" id="WP_250198356.1">
    <property type="nucleotide sequence ID" value="NZ_CP097636.1"/>
</dbReference>
<dbReference type="InterPro" id="IPR050832">
    <property type="entry name" value="Bact_Acetyltransf"/>
</dbReference>
<dbReference type="CDD" id="cd04301">
    <property type="entry name" value="NAT_SF"/>
    <property type="match status" value="1"/>
</dbReference>
<name>A0ABY4SCE3_AQUTE</name>
<keyword evidence="2" id="KW-0012">Acyltransferase</keyword>
<evidence type="ECO:0000259" key="3">
    <source>
        <dbReference type="PROSITE" id="PS51186"/>
    </source>
</evidence>
<evidence type="ECO:0000313" key="5">
    <source>
        <dbReference type="Proteomes" id="UP001056201"/>
    </source>
</evidence>
<dbReference type="Proteomes" id="UP001056201">
    <property type="component" value="Chromosome 2"/>
</dbReference>
<evidence type="ECO:0000256" key="2">
    <source>
        <dbReference type="ARBA" id="ARBA00023315"/>
    </source>
</evidence>
<keyword evidence="1" id="KW-0808">Transferase</keyword>
<reference evidence="4" key="1">
    <citation type="submission" date="2022-05" db="EMBL/GenBank/DDBJ databases">
        <title>An RpoN-dependent PEP-CTERM gene is involved in floc formation of an Aquincola tertiaricarbonis strain.</title>
        <authorList>
            <person name="Qiu D."/>
            <person name="Xia M."/>
        </authorList>
    </citation>
    <scope>NUCLEOTIDE SEQUENCE</scope>
    <source>
        <strain evidence="4">RN12</strain>
    </source>
</reference>
<keyword evidence="5" id="KW-1185">Reference proteome</keyword>
<evidence type="ECO:0000256" key="1">
    <source>
        <dbReference type="ARBA" id="ARBA00022679"/>
    </source>
</evidence>
<dbReference type="PANTHER" id="PTHR43877:SF2">
    <property type="entry name" value="AMINOALKYLPHOSPHONATE N-ACETYLTRANSFERASE-RELATED"/>
    <property type="match status" value="1"/>
</dbReference>
<dbReference type="InterPro" id="IPR016181">
    <property type="entry name" value="Acyl_CoA_acyltransferase"/>
</dbReference>
<accession>A0ABY4SCE3</accession>
<organism evidence="4 5">
    <name type="scientific">Aquincola tertiaricarbonis</name>
    <dbReference type="NCBI Taxonomy" id="391953"/>
    <lineage>
        <taxon>Bacteria</taxon>
        <taxon>Pseudomonadati</taxon>
        <taxon>Pseudomonadota</taxon>
        <taxon>Betaproteobacteria</taxon>
        <taxon>Burkholderiales</taxon>
        <taxon>Sphaerotilaceae</taxon>
        <taxon>Aquincola</taxon>
    </lineage>
</organism>
<dbReference type="Gene3D" id="3.40.630.30">
    <property type="match status" value="1"/>
</dbReference>